<dbReference type="GeneID" id="25280958"/>
<keyword evidence="1" id="KW-0378">Hydrolase</keyword>
<dbReference type="STRING" id="1182545.A0A072PRF9"/>
<protein>
    <recommendedName>
        <fullName evidence="3">AB hydrolase-1 domain-containing protein</fullName>
    </recommendedName>
</protein>
<name>A0A072PRF9_9EURO</name>
<keyword evidence="5" id="KW-1185">Reference proteome</keyword>
<evidence type="ECO:0000313" key="5">
    <source>
        <dbReference type="Proteomes" id="UP000027920"/>
    </source>
</evidence>
<comment type="caution">
    <text evidence="4">The sequence shown here is derived from an EMBL/GenBank/DDBJ whole genome shotgun (WGS) entry which is preliminary data.</text>
</comment>
<evidence type="ECO:0000256" key="1">
    <source>
        <dbReference type="ARBA" id="ARBA00022801"/>
    </source>
</evidence>
<dbReference type="InterPro" id="IPR029058">
    <property type="entry name" value="AB_hydrolase_fold"/>
</dbReference>
<dbReference type="AlphaFoldDB" id="A0A072PRF9"/>
<dbReference type="EMBL" id="AMGV01000004">
    <property type="protein sequence ID" value="KEF58115.1"/>
    <property type="molecule type" value="Genomic_DNA"/>
</dbReference>
<gene>
    <name evidence="4" type="ORF">A1O9_06038</name>
</gene>
<dbReference type="Proteomes" id="UP000027920">
    <property type="component" value="Unassembled WGS sequence"/>
</dbReference>
<evidence type="ECO:0000313" key="4">
    <source>
        <dbReference type="EMBL" id="KEF58115.1"/>
    </source>
</evidence>
<feature type="domain" description="AB hydrolase-1" evidence="3">
    <location>
        <begin position="30"/>
        <end position="326"/>
    </location>
</feature>
<evidence type="ECO:0000256" key="2">
    <source>
        <dbReference type="ARBA" id="ARBA00038334"/>
    </source>
</evidence>
<organism evidence="4 5">
    <name type="scientific">Exophiala aquamarina CBS 119918</name>
    <dbReference type="NCBI Taxonomy" id="1182545"/>
    <lineage>
        <taxon>Eukaryota</taxon>
        <taxon>Fungi</taxon>
        <taxon>Dikarya</taxon>
        <taxon>Ascomycota</taxon>
        <taxon>Pezizomycotina</taxon>
        <taxon>Eurotiomycetes</taxon>
        <taxon>Chaetothyriomycetidae</taxon>
        <taxon>Chaetothyriales</taxon>
        <taxon>Herpotrichiellaceae</taxon>
        <taxon>Exophiala</taxon>
    </lineage>
</organism>
<dbReference type="SUPFAM" id="SSF53474">
    <property type="entry name" value="alpha/beta-Hydrolases"/>
    <property type="match status" value="1"/>
</dbReference>
<dbReference type="PRINTS" id="PR00412">
    <property type="entry name" value="EPOXHYDRLASE"/>
</dbReference>
<sequence>MEQKFSSNVFSLPNNGKQIFYLSAGPSNGPLICFLHGWPGIAMTWKNQLQAFARLGFYVVAPDMPGYGQTWTSTDSSDYALEKIVPQCIDLLRHLGREEAIWFGHDWGCGPLWAIASHHPEVCTAVIAMSVPYRTLELGVNFLVSLVDRKLYPEDAFPYGQWDYQKFYEQDAQTRAGDRQFESNISDYIKLFFSKGSEKTGLSYARTSMVTKDGGWFGGPNVSPPQIPLSSTVLDEELLTELVSALTKTGFHGATSWYLNHAANEKYTRETSVNGGHLKMPVLFIHTEYDAVCQTVHNPSFMKEMRALAENLTEFTIKAGHWGLLECPEETNAGTVEWILKEVKGSWPGPDLKNEQSTPQRL</sequence>
<dbReference type="VEuPathDB" id="FungiDB:A1O9_06038"/>
<accession>A0A072PRF9</accession>
<dbReference type="RefSeq" id="XP_013260705.1">
    <property type="nucleotide sequence ID" value="XM_013405251.1"/>
</dbReference>
<dbReference type="InterPro" id="IPR000073">
    <property type="entry name" value="AB_hydrolase_1"/>
</dbReference>
<reference evidence="4 5" key="1">
    <citation type="submission" date="2013-03" db="EMBL/GenBank/DDBJ databases">
        <title>The Genome Sequence of Exophiala aquamarina CBS 119918.</title>
        <authorList>
            <consortium name="The Broad Institute Genomics Platform"/>
            <person name="Cuomo C."/>
            <person name="de Hoog S."/>
            <person name="Gorbushina A."/>
            <person name="Walker B."/>
            <person name="Young S.K."/>
            <person name="Zeng Q."/>
            <person name="Gargeya S."/>
            <person name="Fitzgerald M."/>
            <person name="Haas B."/>
            <person name="Abouelleil A."/>
            <person name="Allen A.W."/>
            <person name="Alvarado L."/>
            <person name="Arachchi H.M."/>
            <person name="Berlin A.M."/>
            <person name="Chapman S.B."/>
            <person name="Gainer-Dewar J."/>
            <person name="Goldberg J."/>
            <person name="Griggs A."/>
            <person name="Gujja S."/>
            <person name="Hansen M."/>
            <person name="Howarth C."/>
            <person name="Imamovic A."/>
            <person name="Ireland A."/>
            <person name="Larimer J."/>
            <person name="McCowan C."/>
            <person name="Murphy C."/>
            <person name="Pearson M."/>
            <person name="Poon T.W."/>
            <person name="Priest M."/>
            <person name="Roberts A."/>
            <person name="Saif S."/>
            <person name="Shea T."/>
            <person name="Sisk P."/>
            <person name="Sykes S."/>
            <person name="Wortman J."/>
            <person name="Nusbaum C."/>
            <person name="Birren B."/>
        </authorList>
    </citation>
    <scope>NUCLEOTIDE SEQUENCE [LARGE SCALE GENOMIC DNA]</scope>
    <source>
        <strain evidence="4 5">CBS 119918</strain>
    </source>
</reference>
<dbReference type="GO" id="GO:0016787">
    <property type="term" value="F:hydrolase activity"/>
    <property type="evidence" value="ECO:0007669"/>
    <property type="project" value="UniProtKB-KW"/>
</dbReference>
<dbReference type="OrthoDB" id="284184at2759"/>
<comment type="similarity">
    <text evidence="2">Belongs to the AB hydrolase superfamily. Epoxide hydrolase family.</text>
</comment>
<dbReference type="Gene3D" id="3.40.50.1820">
    <property type="entry name" value="alpha/beta hydrolase"/>
    <property type="match status" value="1"/>
</dbReference>
<dbReference type="Pfam" id="PF00561">
    <property type="entry name" value="Abhydrolase_1"/>
    <property type="match status" value="1"/>
</dbReference>
<proteinExistence type="inferred from homology"/>
<dbReference type="PANTHER" id="PTHR43329">
    <property type="entry name" value="EPOXIDE HYDROLASE"/>
    <property type="match status" value="1"/>
</dbReference>
<dbReference type="HOGENOM" id="CLU_020336_7_2_1"/>
<evidence type="ECO:0000259" key="3">
    <source>
        <dbReference type="Pfam" id="PF00561"/>
    </source>
</evidence>
<dbReference type="InterPro" id="IPR000639">
    <property type="entry name" value="Epox_hydrolase-like"/>
</dbReference>